<dbReference type="KEGG" id="nah:F5544_24935"/>
<dbReference type="Gene3D" id="1.10.10.10">
    <property type="entry name" value="Winged helix-like DNA-binding domain superfamily/Winged helix DNA-binding domain"/>
    <property type="match status" value="1"/>
</dbReference>
<dbReference type="EMBL" id="CP046172">
    <property type="protein sequence ID" value="QIS12842.1"/>
    <property type="molecule type" value="Genomic_DNA"/>
</dbReference>
<dbReference type="InterPro" id="IPR000835">
    <property type="entry name" value="HTH_MarR-typ"/>
</dbReference>
<sequence length="142" mass="15668">MNEVASEKIAEELQSVIGALVRRMRAVSPERELSLSQVSVLKRLDRDGPATIADLARADKLRHQSMAATVTALVDRGLLRRTADSADLRRKLLTLTDDGRALLAERRATGHEHLADLIADRLTAAERKQVATSLALLRRLLD</sequence>
<evidence type="ECO:0000313" key="3">
    <source>
        <dbReference type="Proteomes" id="UP000503540"/>
    </source>
</evidence>
<accession>A0A6G9YI03</accession>
<feature type="domain" description="HTH marR-type" evidence="1">
    <location>
        <begin position="6"/>
        <end position="142"/>
    </location>
</feature>
<evidence type="ECO:0000313" key="2">
    <source>
        <dbReference type="EMBL" id="QIS12842.1"/>
    </source>
</evidence>
<dbReference type="InterPro" id="IPR036388">
    <property type="entry name" value="WH-like_DNA-bd_sf"/>
</dbReference>
<dbReference type="PANTHER" id="PTHR39515:SF2">
    <property type="entry name" value="HTH-TYPE TRANSCRIPTIONAL REGULATOR RV0880"/>
    <property type="match status" value="1"/>
</dbReference>
<dbReference type="InterPro" id="IPR036390">
    <property type="entry name" value="WH_DNA-bd_sf"/>
</dbReference>
<keyword evidence="3" id="KW-1185">Reference proteome</keyword>
<dbReference type="AlphaFoldDB" id="A0A6G9YI03"/>
<proteinExistence type="predicted"/>
<evidence type="ECO:0000259" key="1">
    <source>
        <dbReference type="PROSITE" id="PS50995"/>
    </source>
</evidence>
<reference evidence="2 3" key="1">
    <citation type="journal article" date="2019" name="ACS Chem. Biol.">
        <title>Identification and Mobilization of a Cryptic Antibiotic Biosynthesis Gene Locus from a Human-Pathogenic Nocardia Isolate.</title>
        <authorList>
            <person name="Herisse M."/>
            <person name="Ishida K."/>
            <person name="Porter J.L."/>
            <person name="Howden B."/>
            <person name="Hertweck C."/>
            <person name="Stinear T.P."/>
            <person name="Pidot S.J."/>
        </authorList>
    </citation>
    <scope>NUCLEOTIDE SEQUENCE [LARGE SCALE GENOMIC DNA]</scope>
    <source>
        <strain evidence="2 3">AUSMDU00012717</strain>
    </source>
</reference>
<gene>
    <name evidence="2" type="ORF">F5544_24935</name>
</gene>
<dbReference type="SMART" id="SM00347">
    <property type="entry name" value="HTH_MARR"/>
    <property type="match status" value="1"/>
</dbReference>
<dbReference type="Proteomes" id="UP000503540">
    <property type="component" value="Chromosome"/>
</dbReference>
<dbReference type="PROSITE" id="PS50995">
    <property type="entry name" value="HTH_MARR_2"/>
    <property type="match status" value="1"/>
</dbReference>
<dbReference type="SUPFAM" id="SSF46785">
    <property type="entry name" value="Winged helix' DNA-binding domain"/>
    <property type="match status" value="1"/>
</dbReference>
<dbReference type="InterPro" id="IPR052526">
    <property type="entry name" value="HTH-type_Bedaq_tolerance"/>
</dbReference>
<protein>
    <submittedName>
        <fullName evidence="2">MarR family transcriptional regulator</fullName>
    </submittedName>
</protein>
<dbReference type="GO" id="GO:0003700">
    <property type="term" value="F:DNA-binding transcription factor activity"/>
    <property type="evidence" value="ECO:0007669"/>
    <property type="project" value="InterPro"/>
</dbReference>
<organism evidence="2 3">
    <name type="scientific">Nocardia arthritidis</name>
    <dbReference type="NCBI Taxonomy" id="228602"/>
    <lineage>
        <taxon>Bacteria</taxon>
        <taxon>Bacillati</taxon>
        <taxon>Actinomycetota</taxon>
        <taxon>Actinomycetes</taxon>
        <taxon>Mycobacteriales</taxon>
        <taxon>Nocardiaceae</taxon>
        <taxon>Nocardia</taxon>
    </lineage>
</organism>
<dbReference type="Pfam" id="PF01047">
    <property type="entry name" value="MarR"/>
    <property type="match status" value="1"/>
</dbReference>
<dbReference type="RefSeq" id="WP_203217344.1">
    <property type="nucleotide sequence ID" value="NZ_CP046172.1"/>
</dbReference>
<dbReference type="PANTHER" id="PTHR39515">
    <property type="entry name" value="CONSERVED PROTEIN"/>
    <property type="match status" value="1"/>
</dbReference>
<name>A0A6G9YI03_9NOCA</name>